<protein>
    <submittedName>
        <fullName evidence="1">Uncharacterized protein</fullName>
    </submittedName>
</protein>
<evidence type="ECO:0000313" key="1">
    <source>
        <dbReference type="EMBL" id="KAJ5078928.1"/>
    </source>
</evidence>
<name>A0A9Q0RGN1_ANAIG</name>
<sequence>METQEIYQILQDLNKLAKWDEICSLFLIFSEIVSPNIQIEKIGEILETLQEITKKEYISSQVHYWAISSLEKFIHQNLLTQISQSFPDLDIENILYHTHKFCIFFSNKY</sequence>
<proteinExistence type="predicted"/>
<evidence type="ECO:0000313" key="2">
    <source>
        <dbReference type="Proteomes" id="UP001149090"/>
    </source>
</evidence>
<gene>
    <name evidence="1" type="ORF">M0811_04651</name>
</gene>
<dbReference type="AlphaFoldDB" id="A0A9Q0RGN1"/>
<reference evidence="1" key="1">
    <citation type="submission" date="2022-10" db="EMBL/GenBank/DDBJ databases">
        <title>Novel sulphate-reducing endosymbionts in the free-living metamonad Anaeramoeba.</title>
        <authorList>
            <person name="Jerlstrom-Hultqvist J."/>
            <person name="Cepicka I."/>
            <person name="Gallot-Lavallee L."/>
            <person name="Salas-Leiva D."/>
            <person name="Curtis B.A."/>
            <person name="Zahonova K."/>
            <person name="Pipaliya S."/>
            <person name="Dacks J."/>
            <person name="Roger A.J."/>
        </authorList>
    </citation>
    <scope>NUCLEOTIDE SEQUENCE</scope>
    <source>
        <strain evidence="1">BMAN</strain>
    </source>
</reference>
<dbReference type="EMBL" id="JAPDFW010000044">
    <property type="protein sequence ID" value="KAJ5078928.1"/>
    <property type="molecule type" value="Genomic_DNA"/>
</dbReference>
<accession>A0A9Q0RGN1</accession>
<comment type="caution">
    <text evidence="1">The sequence shown here is derived from an EMBL/GenBank/DDBJ whole genome shotgun (WGS) entry which is preliminary data.</text>
</comment>
<dbReference type="Proteomes" id="UP001149090">
    <property type="component" value="Unassembled WGS sequence"/>
</dbReference>
<keyword evidence="2" id="KW-1185">Reference proteome</keyword>
<organism evidence="1 2">
    <name type="scientific">Anaeramoeba ignava</name>
    <name type="common">Anaerobic marine amoeba</name>
    <dbReference type="NCBI Taxonomy" id="1746090"/>
    <lineage>
        <taxon>Eukaryota</taxon>
        <taxon>Metamonada</taxon>
        <taxon>Anaeramoebidae</taxon>
        <taxon>Anaeramoeba</taxon>
    </lineage>
</organism>